<gene>
    <name evidence="1" type="ORF">BV22DRAFT_833621</name>
</gene>
<keyword evidence="2" id="KW-1185">Reference proteome</keyword>
<accession>A0ACB8B2K5</accession>
<sequence length="213" mass="24180">MHPRSRNLSSPINVGPSPQLPCRFSTRGQKFETAVSRLIHHPECNSTLILRPFLSPTTLRIENISLPTPLQDPPSPSMYRIWLPRLSEWLGWRVECETLRISSTRNWVVVDTSTFMSYLVVLVCSLVLIHPSPVFLTLPSSVFLVIPFPRFIRRLRDEVLNSRARVRCIKVFRVVIPVGLSITLDLVQDIGIDSPPLHHVHTSPTHPGLRSSC</sequence>
<comment type="caution">
    <text evidence="1">The sequence shown here is derived from an EMBL/GenBank/DDBJ whole genome shotgun (WGS) entry which is preliminary data.</text>
</comment>
<evidence type="ECO:0000313" key="2">
    <source>
        <dbReference type="Proteomes" id="UP000790709"/>
    </source>
</evidence>
<organism evidence="1 2">
    <name type="scientific">Leucogyrophana mollusca</name>
    <dbReference type="NCBI Taxonomy" id="85980"/>
    <lineage>
        <taxon>Eukaryota</taxon>
        <taxon>Fungi</taxon>
        <taxon>Dikarya</taxon>
        <taxon>Basidiomycota</taxon>
        <taxon>Agaricomycotina</taxon>
        <taxon>Agaricomycetes</taxon>
        <taxon>Agaricomycetidae</taxon>
        <taxon>Boletales</taxon>
        <taxon>Boletales incertae sedis</taxon>
        <taxon>Leucogyrophana</taxon>
    </lineage>
</organism>
<proteinExistence type="predicted"/>
<evidence type="ECO:0000313" key="1">
    <source>
        <dbReference type="EMBL" id="KAH7920001.1"/>
    </source>
</evidence>
<dbReference type="Proteomes" id="UP000790709">
    <property type="component" value="Unassembled WGS sequence"/>
</dbReference>
<reference evidence="1" key="1">
    <citation type="journal article" date="2021" name="New Phytol.">
        <title>Evolutionary innovations through gain and loss of genes in the ectomycorrhizal Boletales.</title>
        <authorList>
            <person name="Wu G."/>
            <person name="Miyauchi S."/>
            <person name="Morin E."/>
            <person name="Kuo A."/>
            <person name="Drula E."/>
            <person name="Varga T."/>
            <person name="Kohler A."/>
            <person name="Feng B."/>
            <person name="Cao Y."/>
            <person name="Lipzen A."/>
            <person name="Daum C."/>
            <person name="Hundley H."/>
            <person name="Pangilinan J."/>
            <person name="Johnson J."/>
            <person name="Barry K."/>
            <person name="LaButti K."/>
            <person name="Ng V."/>
            <person name="Ahrendt S."/>
            <person name="Min B."/>
            <person name="Choi I.G."/>
            <person name="Park H."/>
            <person name="Plett J.M."/>
            <person name="Magnuson J."/>
            <person name="Spatafora J.W."/>
            <person name="Nagy L.G."/>
            <person name="Henrissat B."/>
            <person name="Grigoriev I.V."/>
            <person name="Yang Z.L."/>
            <person name="Xu J."/>
            <person name="Martin F.M."/>
        </authorList>
    </citation>
    <scope>NUCLEOTIDE SEQUENCE</scope>
    <source>
        <strain evidence="1">KUC20120723A-06</strain>
    </source>
</reference>
<protein>
    <submittedName>
        <fullName evidence="1">Uncharacterized protein</fullName>
    </submittedName>
</protein>
<name>A0ACB8B2K5_9AGAM</name>
<dbReference type="EMBL" id="MU266613">
    <property type="protein sequence ID" value="KAH7920001.1"/>
    <property type="molecule type" value="Genomic_DNA"/>
</dbReference>